<gene>
    <name evidence="9" type="ORF">GBAR_LOCUS10300</name>
</gene>
<comment type="subcellular location">
    <subcellularLocation>
        <location evidence="1">Nucleus</location>
    </subcellularLocation>
</comment>
<keyword evidence="7" id="KW-0175">Coiled coil</keyword>
<dbReference type="GO" id="GO:0005635">
    <property type="term" value="C:nuclear envelope"/>
    <property type="evidence" value="ECO:0007669"/>
    <property type="project" value="TreeGrafter"/>
</dbReference>
<comment type="caution">
    <text evidence="9">The sequence shown here is derived from an EMBL/GenBank/DDBJ whole genome shotgun (WGS) entry which is preliminary data.</text>
</comment>
<feature type="coiled-coil region" evidence="7">
    <location>
        <begin position="432"/>
        <end position="466"/>
    </location>
</feature>
<proteinExistence type="inferred from homology"/>
<organism evidence="9 10">
    <name type="scientific">Geodia barretti</name>
    <name type="common">Barrett's horny sponge</name>
    <dbReference type="NCBI Taxonomy" id="519541"/>
    <lineage>
        <taxon>Eukaryota</taxon>
        <taxon>Metazoa</taxon>
        <taxon>Porifera</taxon>
        <taxon>Demospongiae</taxon>
        <taxon>Heteroscleromorpha</taxon>
        <taxon>Tetractinellida</taxon>
        <taxon>Astrophorina</taxon>
        <taxon>Geodiidae</taxon>
        <taxon>Geodia</taxon>
    </lineage>
</organism>
<evidence type="ECO:0000256" key="5">
    <source>
        <dbReference type="ARBA" id="ARBA00023242"/>
    </source>
</evidence>
<keyword evidence="10" id="KW-1185">Reference proteome</keyword>
<feature type="coiled-coil region" evidence="7">
    <location>
        <begin position="359"/>
        <end position="407"/>
    </location>
</feature>
<dbReference type="InterPro" id="IPR008672">
    <property type="entry name" value="Mad1"/>
</dbReference>
<feature type="coiled-coil region" evidence="7">
    <location>
        <begin position="112"/>
        <end position="330"/>
    </location>
</feature>
<name>A0AA35WCZ3_GEOBA</name>
<evidence type="ECO:0000256" key="8">
    <source>
        <dbReference type="SAM" id="MobiDB-lite"/>
    </source>
</evidence>
<evidence type="ECO:0000313" key="10">
    <source>
        <dbReference type="Proteomes" id="UP001174909"/>
    </source>
</evidence>
<protein>
    <submittedName>
        <fullName evidence="9">Mitotic spindle assembly checkpoint protein MAD1</fullName>
    </submittedName>
</protein>
<evidence type="ECO:0000256" key="2">
    <source>
        <dbReference type="ARBA" id="ARBA00008029"/>
    </source>
</evidence>
<evidence type="ECO:0000313" key="9">
    <source>
        <dbReference type="EMBL" id="CAI8016823.1"/>
    </source>
</evidence>
<keyword evidence="6" id="KW-0131">Cell cycle</keyword>
<dbReference type="GO" id="GO:0051301">
    <property type="term" value="P:cell division"/>
    <property type="evidence" value="ECO:0007669"/>
    <property type="project" value="UniProtKB-KW"/>
</dbReference>
<keyword evidence="3" id="KW-0132">Cell division</keyword>
<dbReference type="GO" id="GO:0000776">
    <property type="term" value="C:kinetochore"/>
    <property type="evidence" value="ECO:0007669"/>
    <property type="project" value="TreeGrafter"/>
</dbReference>
<dbReference type="GO" id="GO:0007094">
    <property type="term" value="P:mitotic spindle assembly checkpoint signaling"/>
    <property type="evidence" value="ECO:0007669"/>
    <property type="project" value="InterPro"/>
</dbReference>
<dbReference type="Pfam" id="PF05557">
    <property type="entry name" value="MAD"/>
    <property type="match status" value="1"/>
</dbReference>
<comment type="similarity">
    <text evidence="2">Belongs to the MAD1 family.</text>
</comment>
<dbReference type="PANTHER" id="PTHR23168:SF0">
    <property type="entry name" value="MITOTIC SPINDLE ASSEMBLY CHECKPOINT PROTEIN MAD1"/>
    <property type="match status" value="1"/>
</dbReference>
<dbReference type="Proteomes" id="UP001174909">
    <property type="component" value="Unassembled WGS sequence"/>
</dbReference>
<evidence type="ECO:0000256" key="4">
    <source>
        <dbReference type="ARBA" id="ARBA00022776"/>
    </source>
</evidence>
<dbReference type="EMBL" id="CASHTH010001567">
    <property type="protein sequence ID" value="CAI8016823.1"/>
    <property type="molecule type" value="Genomic_DNA"/>
</dbReference>
<reference evidence="9" key="1">
    <citation type="submission" date="2023-03" db="EMBL/GenBank/DDBJ databases">
        <authorList>
            <person name="Steffen K."/>
            <person name="Cardenas P."/>
        </authorList>
    </citation>
    <scope>NUCLEOTIDE SEQUENCE</scope>
</reference>
<evidence type="ECO:0000256" key="7">
    <source>
        <dbReference type="SAM" id="Coils"/>
    </source>
</evidence>
<keyword evidence="4" id="KW-0498">Mitosis</keyword>
<evidence type="ECO:0000256" key="6">
    <source>
        <dbReference type="ARBA" id="ARBA00023306"/>
    </source>
</evidence>
<dbReference type="PANTHER" id="PTHR23168">
    <property type="entry name" value="MITOTIC SPINDLE ASSEMBLY CHECKPOINT PROTEIN MAD1 MITOTIC ARREST DEFICIENT-LIKE PROTEIN 1"/>
    <property type="match status" value="1"/>
</dbReference>
<dbReference type="GO" id="GO:0051315">
    <property type="term" value="P:attachment of mitotic spindle microtubules to kinetochore"/>
    <property type="evidence" value="ECO:0007669"/>
    <property type="project" value="TreeGrafter"/>
</dbReference>
<sequence length="470" mass="53857">MEVADSPQRGELLQFNTWSASGGLATRMSHVTPMATTSSLTSTASFGSKRSSARCEAELIHARGRISQLELELEMTKTRRAVKRARTDHSDEEEGEMLVTQSSATSQELQRLHALDEERQGLAEQLAESQEKLREREREEGEEMARLRALLADLERKERERTSSMEELHAEVCSLSNENRLLCRQLEVARREMEVVRTSLEEQVRAEATAAGDLRERMTGLAGVREKWEAEQERVKELQHKLRQAKHDIQFAESVQSNLLHGESVEREMRQLREENAALRGHADNVGLMRYQLQTLREQVERNRDMERKAVRLEEENKLLRERLTSSGDEESTTGSRCTGMQSELIVLRRREMVLVSQVGELESRLKLVQRSADRAESLASERQSQLAREQEECKMRGEKIQRLEKRLLFVSKLRDGCVNVLNSYRLESGVDALLKQNLAEVERQLASANERIAELEVEVETLSSVKEKP</sequence>
<accession>A0AA35WCZ3</accession>
<keyword evidence="5" id="KW-0539">Nucleus</keyword>
<evidence type="ECO:0000256" key="1">
    <source>
        <dbReference type="ARBA" id="ARBA00004123"/>
    </source>
</evidence>
<evidence type="ECO:0000256" key="3">
    <source>
        <dbReference type="ARBA" id="ARBA00022618"/>
    </source>
</evidence>
<feature type="compositionally biased region" description="Polar residues" evidence="8">
    <location>
        <begin position="99"/>
        <end position="108"/>
    </location>
</feature>
<feature type="region of interest" description="Disordered" evidence="8">
    <location>
        <begin position="83"/>
        <end position="108"/>
    </location>
</feature>
<dbReference type="AlphaFoldDB" id="A0AA35WCZ3"/>
<dbReference type="GO" id="GO:0072686">
    <property type="term" value="C:mitotic spindle"/>
    <property type="evidence" value="ECO:0007669"/>
    <property type="project" value="TreeGrafter"/>
</dbReference>